<evidence type="ECO:0000256" key="1">
    <source>
        <dbReference type="SAM" id="Phobius"/>
    </source>
</evidence>
<sequence>MKRLFCTLALMAGIVSTSVFGGTVMDAGTFTENGDTYNPSPYSGIFTDVIHFDIATSGLSLIFSGSHTGMAADEMLLTNTNDGANFHLGPVFSESLSLAKGSYVFTLSGFALNALDSKIYSDYDLTISAVPLPAAAWLFGSALLGFIAFSARRKI</sequence>
<feature type="signal peptide" evidence="2">
    <location>
        <begin position="1"/>
        <end position="21"/>
    </location>
</feature>
<feature type="transmembrane region" description="Helical" evidence="1">
    <location>
        <begin position="125"/>
        <end position="149"/>
    </location>
</feature>
<accession>A0A7Z0VQ34</accession>
<protein>
    <recommendedName>
        <fullName evidence="5">PEP-CTERM protein-sorting domain-containing protein</fullName>
    </recommendedName>
</protein>
<dbReference type="AlphaFoldDB" id="A0A7Z0VQ34"/>
<evidence type="ECO:0000313" key="3">
    <source>
        <dbReference type="EMBL" id="ODJ89513.1"/>
    </source>
</evidence>
<evidence type="ECO:0000313" key="4">
    <source>
        <dbReference type="Proteomes" id="UP000094769"/>
    </source>
</evidence>
<name>A0A7Z0VQ34_9GAMM</name>
<reference evidence="3 4" key="1">
    <citation type="submission" date="2016-06" db="EMBL/GenBank/DDBJ databases">
        <title>Genome sequence of endosymbiont of Candidatus Endolucinida thiodiazotropha.</title>
        <authorList>
            <person name="Poehlein A."/>
            <person name="Koenig S."/>
            <person name="Heiden S.E."/>
            <person name="Thuermer A."/>
            <person name="Voget S."/>
            <person name="Daniel R."/>
            <person name="Markert S."/>
            <person name="Gros O."/>
            <person name="Schweder T."/>
        </authorList>
    </citation>
    <scope>NUCLEOTIDE SEQUENCE [LARGE SCALE GENOMIC DNA]</scope>
    <source>
        <strain evidence="3 4">COS</strain>
    </source>
</reference>
<keyword evidence="1" id="KW-0812">Transmembrane</keyword>
<organism evidence="3 4">
    <name type="scientific">Candidatus Thiodiazotropha endolucinida</name>
    <dbReference type="NCBI Taxonomy" id="1655433"/>
    <lineage>
        <taxon>Bacteria</taxon>
        <taxon>Pseudomonadati</taxon>
        <taxon>Pseudomonadota</taxon>
        <taxon>Gammaproteobacteria</taxon>
        <taxon>Chromatiales</taxon>
        <taxon>Sedimenticolaceae</taxon>
        <taxon>Candidatus Thiodiazotropha</taxon>
    </lineage>
</organism>
<dbReference type="RefSeq" id="WP_154722951.1">
    <property type="nucleotide sequence ID" value="NZ_MARB01000001.1"/>
</dbReference>
<dbReference type="Proteomes" id="UP000094769">
    <property type="component" value="Unassembled WGS sequence"/>
</dbReference>
<evidence type="ECO:0000256" key="2">
    <source>
        <dbReference type="SAM" id="SignalP"/>
    </source>
</evidence>
<feature type="chain" id="PRO_5031418579" description="PEP-CTERM protein-sorting domain-containing protein" evidence="2">
    <location>
        <begin position="22"/>
        <end position="155"/>
    </location>
</feature>
<keyword evidence="4" id="KW-1185">Reference proteome</keyword>
<dbReference type="OrthoDB" id="8758244at2"/>
<proteinExistence type="predicted"/>
<comment type="caution">
    <text evidence="3">The sequence shown here is derived from an EMBL/GenBank/DDBJ whole genome shotgun (WGS) entry which is preliminary data.</text>
</comment>
<gene>
    <name evidence="3" type="ORF">CODIS_00720</name>
</gene>
<dbReference type="EMBL" id="MARB01000001">
    <property type="protein sequence ID" value="ODJ89513.1"/>
    <property type="molecule type" value="Genomic_DNA"/>
</dbReference>
<keyword evidence="1" id="KW-0472">Membrane</keyword>
<evidence type="ECO:0008006" key="5">
    <source>
        <dbReference type="Google" id="ProtNLM"/>
    </source>
</evidence>
<keyword evidence="2" id="KW-0732">Signal</keyword>
<keyword evidence="1" id="KW-1133">Transmembrane helix</keyword>